<dbReference type="EMBL" id="JANJQO010000428">
    <property type="protein sequence ID" value="KAJ2977893.1"/>
    <property type="molecule type" value="Genomic_DNA"/>
</dbReference>
<name>A0ACC1NFT5_9HYPO</name>
<reference evidence="1" key="1">
    <citation type="submission" date="2022-08" db="EMBL/GenBank/DDBJ databases">
        <title>Genome Sequence of Lecanicillium fungicola.</title>
        <authorList>
            <person name="Buettner E."/>
        </authorList>
    </citation>
    <scope>NUCLEOTIDE SEQUENCE</scope>
    <source>
        <strain evidence="1">Babe33</strain>
    </source>
</reference>
<comment type="caution">
    <text evidence="1">The sequence shown here is derived from an EMBL/GenBank/DDBJ whole genome shotgun (WGS) entry which is preliminary data.</text>
</comment>
<protein>
    <submittedName>
        <fullName evidence="1">Uncharacterized protein</fullName>
    </submittedName>
</protein>
<keyword evidence="2" id="KW-1185">Reference proteome</keyword>
<sequence>MTMAQKAAIGVVSDAEHCEKVAGLSGDVTAGHAQDLLSSEDTDPVLNAKMALVNDAIDEIGWTPYHMKLFFLNGFGYAVDSMMLLLQSVIASHAFLEFGEIGYPASQTIAVYSGMFVGAIFWGLGADILGRKYAFNISLFFCSTATIVAGAAPNWYSLAVFVALIGFGAGGNLILDTTVFLEYLPGKKQWVLTFMACWWGLGIAINGFIAWGFLVPARWNCSLVDSCPRSSNMGWRYTMWTAGGVVFIMSVTRVTIIRLMETPKYLLGAGEDAKLVQSLGAIASKYKRSCSLTLENLQACGAIKGTQKKSKFSTARITVHLRGLFETKKIGTSTALVWLSWTIMGLAYPLFYVFLNSYLSSRGATNGITAYETWRNYTLTNISSIFGPMLASWMCEVSFLGRKYTMAIGALITMAFLFAYTSVSTPTQNLGISCAIGFCLNIYYGTLYAYTPEVLPSSHRATGNGIGVAFNRIMGIISAVVGTTANTSTTAPLYICAGLFGALAIISALLPFEPYSRRSS</sequence>
<evidence type="ECO:0000313" key="2">
    <source>
        <dbReference type="Proteomes" id="UP001143910"/>
    </source>
</evidence>
<organism evidence="1 2">
    <name type="scientific">Zarea fungicola</name>
    <dbReference type="NCBI Taxonomy" id="93591"/>
    <lineage>
        <taxon>Eukaryota</taxon>
        <taxon>Fungi</taxon>
        <taxon>Dikarya</taxon>
        <taxon>Ascomycota</taxon>
        <taxon>Pezizomycotina</taxon>
        <taxon>Sordariomycetes</taxon>
        <taxon>Hypocreomycetidae</taxon>
        <taxon>Hypocreales</taxon>
        <taxon>Cordycipitaceae</taxon>
        <taxon>Zarea</taxon>
    </lineage>
</organism>
<proteinExistence type="predicted"/>
<evidence type="ECO:0000313" key="1">
    <source>
        <dbReference type="EMBL" id="KAJ2977893.1"/>
    </source>
</evidence>
<dbReference type="Proteomes" id="UP001143910">
    <property type="component" value="Unassembled WGS sequence"/>
</dbReference>
<gene>
    <name evidence="1" type="ORF">NQ176_g4115</name>
</gene>
<accession>A0ACC1NFT5</accession>